<dbReference type="GO" id="GO:0005739">
    <property type="term" value="C:mitochondrion"/>
    <property type="evidence" value="ECO:0007669"/>
    <property type="project" value="TreeGrafter"/>
</dbReference>
<dbReference type="Proteomes" id="UP000245609">
    <property type="component" value="Unassembled WGS sequence"/>
</dbReference>
<dbReference type="Pfam" id="PF10032">
    <property type="entry name" value="Pho88"/>
    <property type="match status" value="1"/>
</dbReference>
<name>A0A2T9ZBM6_9FUNG</name>
<feature type="compositionally biased region" description="Polar residues" evidence="1">
    <location>
        <begin position="143"/>
        <end position="152"/>
    </location>
</feature>
<dbReference type="InterPro" id="IPR012098">
    <property type="entry name" value="SND3_fun"/>
</dbReference>
<evidence type="ECO:0000256" key="2">
    <source>
        <dbReference type="SAM" id="Phobius"/>
    </source>
</evidence>
<gene>
    <name evidence="3" type="ORF">BB560_003549</name>
</gene>
<dbReference type="STRING" id="133381.A0A2T9ZBM6"/>
<feature type="transmembrane region" description="Helical" evidence="2">
    <location>
        <begin position="15"/>
        <end position="35"/>
    </location>
</feature>
<dbReference type="PANTHER" id="PTHR28112:SF1">
    <property type="entry name" value="SRP-INDEPENDENT TARGETING PROTEIN 3"/>
    <property type="match status" value="1"/>
</dbReference>
<sequence length="194" mass="21415">MFGLDKPENIRQLRIMYMTATAIYFSIGLLIWQIIRSKPNPAPLVYDEPVNGQEEPTHVETTVSEYDLSQIEKMLKGSIPSTLVIVALHYYFKVNQPLIIQSVLPIITILRSPLFGIHILGMKPTGSFERPWINRSSFGNAMNQPAASNSDETTATATPSNSITASNSATADKKAGTTEKKDKTSAETADKKLE</sequence>
<feature type="compositionally biased region" description="Low complexity" evidence="1">
    <location>
        <begin position="153"/>
        <end position="170"/>
    </location>
</feature>
<keyword evidence="4" id="KW-1185">Reference proteome</keyword>
<dbReference type="GO" id="GO:0045047">
    <property type="term" value="P:protein targeting to ER"/>
    <property type="evidence" value="ECO:0007669"/>
    <property type="project" value="InterPro"/>
</dbReference>
<dbReference type="AlphaFoldDB" id="A0A2T9ZBM6"/>
<feature type="compositionally biased region" description="Basic and acidic residues" evidence="1">
    <location>
        <begin position="171"/>
        <end position="194"/>
    </location>
</feature>
<evidence type="ECO:0000313" key="4">
    <source>
        <dbReference type="Proteomes" id="UP000245609"/>
    </source>
</evidence>
<dbReference type="GO" id="GO:0005783">
    <property type="term" value="C:endoplasmic reticulum"/>
    <property type="evidence" value="ECO:0007669"/>
    <property type="project" value="InterPro"/>
</dbReference>
<evidence type="ECO:0000256" key="1">
    <source>
        <dbReference type="SAM" id="MobiDB-lite"/>
    </source>
</evidence>
<feature type="transmembrane region" description="Helical" evidence="2">
    <location>
        <begin position="98"/>
        <end position="120"/>
    </location>
</feature>
<proteinExistence type="predicted"/>
<keyword evidence="2" id="KW-0472">Membrane</keyword>
<keyword evidence="2" id="KW-0812">Transmembrane</keyword>
<comment type="caution">
    <text evidence="3">The sequence shown here is derived from an EMBL/GenBank/DDBJ whole genome shotgun (WGS) entry which is preliminary data.</text>
</comment>
<accession>A0A2T9ZBM6</accession>
<feature type="region of interest" description="Disordered" evidence="1">
    <location>
        <begin position="143"/>
        <end position="194"/>
    </location>
</feature>
<protein>
    <recommendedName>
        <fullName evidence="5">Inorganic phosphate transporter Pho88</fullName>
    </recommendedName>
</protein>
<keyword evidence="2" id="KW-1133">Transmembrane helix</keyword>
<dbReference type="PANTHER" id="PTHR28112">
    <property type="entry name" value="SRP-INDEPENDENT TARGETING PROTEIN 3"/>
    <property type="match status" value="1"/>
</dbReference>
<organism evidence="3 4">
    <name type="scientific">Smittium megazygosporum</name>
    <dbReference type="NCBI Taxonomy" id="133381"/>
    <lineage>
        <taxon>Eukaryota</taxon>
        <taxon>Fungi</taxon>
        <taxon>Fungi incertae sedis</taxon>
        <taxon>Zoopagomycota</taxon>
        <taxon>Kickxellomycotina</taxon>
        <taxon>Harpellomycetes</taxon>
        <taxon>Harpellales</taxon>
        <taxon>Legeriomycetaceae</taxon>
        <taxon>Smittium</taxon>
    </lineage>
</organism>
<evidence type="ECO:0000313" key="3">
    <source>
        <dbReference type="EMBL" id="PVV02009.1"/>
    </source>
</evidence>
<evidence type="ECO:0008006" key="5">
    <source>
        <dbReference type="Google" id="ProtNLM"/>
    </source>
</evidence>
<dbReference type="OrthoDB" id="18139at2759"/>
<reference evidence="3 4" key="1">
    <citation type="journal article" date="2018" name="MBio">
        <title>Comparative Genomics Reveals the Core Gene Toolbox for the Fungus-Insect Symbiosis.</title>
        <authorList>
            <person name="Wang Y."/>
            <person name="Stata M."/>
            <person name="Wang W."/>
            <person name="Stajich J.E."/>
            <person name="White M.M."/>
            <person name="Moncalvo J.M."/>
        </authorList>
    </citation>
    <scope>NUCLEOTIDE SEQUENCE [LARGE SCALE GENOMIC DNA]</scope>
    <source>
        <strain evidence="3 4">SC-DP-2</strain>
    </source>
</reference>
<dbReference type="EMBL" id="MBFS01000658">
    <property type="protein sequence ID" value="PVV02009.1"/>
    <property type="molecule type" value="Genomic_DNA"/>
</dbReference>